<reference evidence="2 3" key="1">
    <citation type="journal article" date="2009" name="Stand. Genomic Sci.">
        <title>Complete genome sequence of Actinosynnema mirum type strain (101).</title>
        <authorList>
            <person name="Land M."/>
            <person name="Lapidus A."/>
            <person name="Mayilraj S."/>
            <person name="Chen F."/>
            <person name="Copeland A."/>
            <person name="Del Rio T.G."/>
            <person name="Nolan M."/>
            <person name="Lucas S."/>
            <person name="Tice H."/>
            <person name="Cheng J.F."/>
            <person name="Chertkov O."/>
            <person name="Bruce D."/>
            <person name="Goodwin L."/>
            <person name="Pitluck S."/>
            <person name="Rohde M."/>
            <person name="Goker M."/>
            <person name="Pati A."/>
            <person name="Ivanova N."/>
            <person name="Mavromatis K."/>
            <person name="Chen A."/>
            <person name="Palaniappan K."/>
            <person name="Hauser L."/>
            <person name="Chang Y.J."/>
            <person name="Jeffries C.C."/>
            <person name="Brettin T."/>
            <person name="Detter J.C."/>
            <person name="Han C."/>
            <person name="Chain P."/>
            <person name="Tindall B.J."/>
            <person name="Bristow J."/>
            <person name="Eisen J.A."/>
            <person name="Markowitz V."/>
            <person name="Hugenholtz P."/>
            <person name="Kyrpides N.C."/>
            <person name="Klenk H.P."/>
        </authorList>
    </citation>
    <scope>NUCLEOTIDE SEQUENCE [LARGE SCALE GENOMIC DNA]</scope>
    <source>
        <strain evidence="3">ATCC 29888 / DSM 43827 / JCM 3225 / NBRC 14064 / NCIMB 13271 / NRRL B-12336 / IMRU 3971 / 101</strain>
    </source>
</reference>
<evidence type="ECO:0000313" key="2">
    <source>
        <dbReference type="EMBL" id="ACU38923.1"/>
    </source>
</evidence>
<accession>C6WSA3</accession>
<dbReference type="HOGENOM" id="CLU_3283597_0_0_11"/>
<evidence type="ECO:0000313" key="3">
    <source>
        <dbReference type="Proteomes" id="UP000002213"/>
    </source>
</evidence>
<feature type="compositionally biased region" description="Polar residues" evidence="1">
    <location>
        <begin position="1"/>
        <end position="11"/>
    </location>
</feature>
<evidence type="ECO:0000256" key="1">
    <source>
        <dbReference type="SAM" id="MobiDB-lite"/>
    </source>
</evidence>
<dbReference type="AlphaFoldDB" id="C6WSA3"/>
<sequence>MLGNSANNTANAGIPGDGDRPPGKGGVKQRLSLHSPEPEY</sequence>
<dbReference type="Proteomes" id="UP000002213">
    <property type="component" value="Chromosome"/>
</dbReference>
<proteinExistence type="predicted"/>
<name>C6WSA3_ACTMD</name>
<protein>
    <submittedName>
        <fullName evidence="2">Uncharacterized protein</fullName>
    </submittedName>
</protein>
<gene>
    <name evidence="2" type="ordered locus">Amir_5101</name>
</gene>
<organism evidence="2 3">
    <name type="scientific">Actinosynnema mirum (strain ATCC 29888 / DSM 43827 / JCM 3225 / NBRC 14064 / NCIMB 13271 / NRRL B-12336 / IMRU 3971 / 101)</name>
    <dbReference type="NCBI Taxonomy" id="446462"/>
    <lineage>
        <taxon>Bacteria</taxon>
        <taxon>Bacillati</taxon>
        <taxon>Actinomycetota</taxon>
        <taxon>Actinomycetes</taxon>
        <taxon>Pseudonocardiales</taxon>
        <taxon>Pseudonocardiaceae</taxon>
        <taxon>Actinosynnema</taxon>
    </lineage>
</organism>
<keyword evidence="3" id="KW-1185">Reference proteome</keyword>
<dbReference type="KEGG" id="ami:Amir_5101"/>
<dbReference type="STRING" id="446462.Amir_5101"/>
<feature type="region of interest" description="Disordered" evidence="1">
    <location>
        <begin position="1"/>
        <end position="40"/>
    </location>
</feature>
<dbReference type="EMBL" id="CP001630">
    <property type="protein sequence ID" value="ACU38923.1"/>
    <property type="molecule type" value="Genomic_DNA"/>
</dbReference>